<dbReference type="STRING" id="1869.MB27_30045"/>
<gene>
    <name evidence="2" type="ORF">MB27_30045</name>
</gene>
<evidence type="ECO:0000313" key="2">
    <source>
        <dbReference type="EMBL" id="KHD74227.1"/>
    </source>
</evidence>
<dbReference type="InterPro" id="IPR005212">
    <property type="entry name" value="EvaA-like"/>
</dbReference>
<dbReference type="Gene3D" id="3.90.79.40">
    <property type="entry name" value="EvaA sugar 2,3-dehydratase subunit"/>
    <property type="match status" value="2"/>
</dbReference>
<name>A0A0A6X2B3_ACTUT</name>
<dbReference type="Pfam" id="PF03559">
    <property type="entry name" value="Hexose_dehydrat"/>
    <property type="match status" value="2"/>
</dbReference>
<dbReference type="eggNOG" id="ENOG502Z8MY">
    <property type="taxonomic scope" value="Bacteria"/>
</dbReference>
<evidence type="ECO:0000259" key="1">
    <source>
        <dbReference type="Pfam" id="PF03559"/>
    </source>
</evidence>
<accession>A0A0A6X2B3</accession>
<comment type="caution">
    <text evidence="2">The sequence shown here is derived from an EMBL/GenBank/DDBJ whole genome shotgun (WGS) entry which is preliminary data.</text>
</comment>
<dbReference type="GO" id="GO:0016829">
    <property type="term" value="F:lyase activity"/>
    <property type="evidence" value="ECO:0007669"/>
    <property type="project" value="InterPro"/>
</dbReference>
<dbReference type="EMBL" id="JRTT01000050">
    <property type="protein sequence ID" value="KHD74227.1"/>
    <property type="molecule type" value="Genomic_DNA"/>
</dbReference>
<feature type="domain" description="dTDP-4-dehydro-6-deoxy-alpha-D-glucopyranose 2,3-dehydratase" evidence="1">
    <location>
        <begin position="268"/>
        <end position="472"/>
    </location>
</feature>
<dbReference type="AlphaFoldDB" id="A0A0A6X2B3"/>
<dbReference type="Proteomes" id="UP000054537">
    <property type="component" value="Unassembled WGS sequence"/>
</dbReference>
<reference evidence="2 3" key="1">
    <citation type="submission" date="2014-10" db="EMBL/GenBank/DDBJ databases">
        <title>Draft genome sequence of Actinoplanes utahensis NRRL 12052.</title>
        <authorList>
            <person name="Velasco-Bucheli B."/>
            <person name="del Cerro C."/>
            <person name="Hormigo D."/>
            <person name="Garcia J.L."/>
            <person name="Acebal C."/>
            <person name="Arroyo M."/>
            <person name="de la Mata I."/>
        </authorList>
    </citation>
    <scope>NUCLEOTIDE SEQUENCE [LARGE SCALE GENOMIC DNA]</scope>
    <source>
        <strain evidence="2 3">NRRL 12052</strain>
    </source>
</reference>
<proteinExistence type="predicted"/>
<evidence type="ECO:0000313" key="3">
    <source>
        <dbReference type="Proteomes" id="UP000054537"/>
    </source>
</evidence>
<protein>
    <submittedName>
        <fullName evidence="2">NDP-hexose 2,3-dehydratase</fullName>
    </submittedName>
</protein>
<feature type="domain" description="dTDP-4-dehydro-6-deoxy-alpha-D-glucopyranose 2,3-dehydratase" evidence="1">
    <location>
        <begin position="34"/>
        <end position="234"/>
    </location>
</feature>
<organism evidence="2 3">
    <name type="scientific">Actinoplanes utahensis</name>
    <dbReference type="NCBI Taxonomy" id="1869"/>
    <lineage>
        <taxon>Bacteria</taxon>
        <taxon>Bacillati</taxon>
        <taxon>Actinomycetota</taxon>
        <taxon>Actinomycetes</taxon>
        <taxon>Micromonosporales</taxon>
        <taxon>Micromonosporaceae</taxon>
        <taxon>Actinoplanes</taxon>
    </lineage>
</organism>
<keyword evidence="3" id="KW-1185">Reference proteome</keyword>
<sequence length="477" mass="53195">MIDTGQDVRERPRADPYGISAALLDDGIRPLAGFDAWLTGRQRAQRHRITRIPFAAMDGWSFEPGTGNLVHHSGRFFSVEGLDVHTDRRWAGHWRQPIIVQPEVGVLGILVKRFGGVPHLLMQAKMEPGNINGVQLSPTVQATRSNYTGVHGGRGVPYLNHFLGADRGRVIADVLQSEQAAWYLHKRNRNMIVEVTGPVEEHEDFRWLTLGQIRQLLHRDHLVNMDTRTVLACLPAPDGPLGAAPPRDRFGALVRQSMAGGFHPVTPTAELLSWLTDVRTRRQLVQRRVPLNDTAGHGWHRDDDGIAHRDGRYFTVIAVHVEAGNREVRSWSQPLIAPVDQGVVALIVKPIGGVLHALVQARVDAGAVNVAELAATVHCQPGNYRDVPAEARPAYLDEVLTSDPARIRYDVVHTEEGGRFYHARNRYLVVEAGPDFDGTPGDHHRWVSLRQLSRLARHYNYLNVELRSLLAGVHTLQ</sequence>
<dbReference type="InterPro" id="IPR038153">
    <property type="entry name" value="EvaA-like_sf"/>
</dbReference>